<dbReference type="RefSeq" id="XP_007747959.1">
    <property type="nucleotide sequence ID" value="XM_007749769.1"/>
</dbReference>
<accession>W9WIX0</accession>
<dbReference type="OrthoDB" id="5346094at2759"/>
<evidence type="ECO:0000313" key="7">
    <source>
        <dbReference type="EMBL" id="EXJ67843.1"/>
    </source>
</evidence>
<dbReference type="InterPro" id="IPR005344">
    <property type="entry name" value="TMEM33/Pom33"/>
</dbReference>
<feature type="transmembrane region" description="Helical" evidence="6">
    <location>
        <begin position="37"/>
        <end position="60"/>
    </location>
</feature>
<evidence type="ECO:0000313" key="8">
    <source>
        <dbReference type="Proteomes" id="UP000019471"/>
    </source>
</evidence>
<evidence type="ECO:0000256" key="2">
    <source>
        <dbReference type="ARBA" id="ARBA00007322"/>
    </source>
</evidence>
<proteinExistence type="inferred from homology"/>
<feature type="transmembrane region" description="Helical" evidence="6">
    <location>
        <begin position="197"/>
        <end position="218"/>
    </location>
</feature>
<evidence type="ECO:0000256" key="1">
    <source>
        <dbReference type="ARBA" id="ARBA00004141"/>
    </source>
</evidence>
<sequence>MARFCYRTAFISAATTYGIAVYKILCFRARSSQKVPGGALSVAAYETVQYLTLALVWLFMPQRHSALLPYCIYSIFHVAVYIRSDLIPTIQANLIQDIRTLQTNVVSTIQTNVVSTIQTEIETNVISPLQSKMQTNLNPLQTALQTNLNLELQATLKTIPVAPAAAALVPEMVPASDFIADKISVFVKKCYDMSMSVLAPTIISFFVPQWIYPIFYLVTRFTALPIGTSGAKTPTLDSIADNIGVFIKTYYNISMSVVTKLEIFIWFSLLFSAITFQRQSWIMIVVYTGFLRARYDLSDLAQLEAKVDGFLDAQNAPLTGRRAWKSVMVLTRKFYHVSDLTKYMGSDAAPKKMKQR</sequence>
<dbReference type="PANTHER" id="PTHR12703:SF4">
    <property type="entry name" value="TRANSMEMBRANE PROTEIN 33"/>
    <property type="match status" value="1"/>
</dbReference>
<dbReference type="eggNOG" id="KOG4002">
    <property type="taxonomic scope" value="Eukaryota"/>
</dbReference>
<evidence type="ECO:0000256" key="6">
    <source>
        <dbReference type="SAM" id="Phobius"/>
    </source>
</evidence>
<dbReference type="GeneID" id="19193886"/>
<feature type="transmembrane region" description="Helical" evidence="6">
    <location>
        <begin position="66"/>
        <end position="82"/>
    </location>
</feature>
<name>W9WIX0_9EURO</name>
<feature type="transmembrane region" description="Helical" evidence="6">
    <location>
        <begin position="6"/>
        <end position="25"/>
    </location>
</feature>
<organism evidence="7 8">
    <name type="scientific">Cladophialophora psammophila CBS 110553</name>
    <dbReference type="NCBI Taxonomy" id="1182543"/>
    <lineage>
        <taxon>Eukaryota</taxon>
        <taxon>Fungi</taxon>
        <taxon>Dikarya</taxon>
        <taxon>Ascomycota</taxon>
        <taxon>Pezizomycotina</taxon>
        <taxon>Eurotiomycetes</taxon>
        <taxon>Chaetothyriomycetidae</taxon>
        <taxon>Chaetothyriales</taxon>
        <taxon>Herpotrichiellaceae</taxon>
        <taxon>Cladophialophora</taxon>
    </lineage>
</organism>
<dbReference type="STRING" id="1182543.W9WIX0"/>
<dbReference type="Proteomes" id="UP000019471">
    <property type="component" value="Unassembled WGS sequence"/>
</dbReference>
<dbReference type="HOGENOM" id="CLU_778461_0_0_1"/>
<dbReference type="PANTHER" id="PTHR12703">
    <property type="entry name" value="TRANSMEMBRANE PROTEIN 33"/>
    <property type="match status" value="1"/>
</dbReference>
<keyword evidence="3 6" id="KW-0812">Transmembrane</keyword>
<keyword evidence="4 6" id="KW-1133">Transmembrane helix</keyword>
<dbReference type="InterPro" id="IPR051645">
    <property type="entry name" value="PER33/POM33_regulator"/>
</dbReference>
<evidence type="ECO:0000256" key="3">
    <source>
        <dbReference type="ARBA" id="ARBA00022692"/>
    </source>
</evidence>
<keyword evidence="5 6" id="KW-0472">Membrane</keyword>
<dbReference type="EMBL" id="AMGX01000015">
    <property type="protein sequence ID" value="EXJ67843.1"/>
    <property type="molecule type" value="Genomic_DNA"/>
</dbReference>
<dbReference type="GO" id="GO:0016020">
    <property type="term" value="C:membrane"/>
    <property type="evidence" value="ECO:0007669"/>
    <property type="project" value="UniProtKB-SubCell"/>
</dbReference>
<comment type="caution">
    <text evidence="7">The sequence shown here is derived from an EMBL/GenBank/DDBJ whole genome shotgun (WGS) entry which is preliminary data.</text>
</comment>
<dbReference type="GO" id="GO:0005783">
    <property type="term" value="C:endoplasmic reticulum"/>
    <property type="evidence" value="ECO:0007669"/>
    <property type="project" value="TreeGrafter"/>
</dbReference>
<dbReference type="AlphaFoldDB" id="W9WIX0"/>
<dbReference type="GO" id="GO:0071786">
    <property type="term" value="P:endoplasmic reticulum tubular network organization"/>
    <property type="evidence" value="ECO:0007669"/>
    <property type="project" value="TreeGrafter"/>
</dbReference>
<comment type="similarity">
    <text evidence="2">Belongs to the PER33/POM33 family.</text>
</comment>
<evidence type="ECO:0000256" key="4">
    <source>
        <dbReference type="ARBA" id="ARBA00022989"/>
    </source>
</evidence>
<gene>
    <name evidence="7" type="ORF">A1O5_09189</name>
</gene>
<feature type="transmembrane region" description="Helical" evidence="6">
    <location>
        <begin position="263"/>
        <end position="287"/>
    </location>
</feature>
<protein>
    <submittedName>
        <fullName evidence="7">Uncharacterized protein</fullName>
    </submittedName>
</protein>
<comment type="subcellular location">
    <subcellularLocation>
        <location evidence="1">Membrane</location>
        <topology evidence="1">Multi-pass membrane protein</topology>
    </subcellularLocation>
</comment>
<reference evidence="7 8" key="1">
    <citation type="submission" date="2013-03" db="EMBL/GenBank/DDBJ databases">
        <title>The Genome Sequence of Cladophialophora psammophila CBS 110553.</title>
        <authorList>
            <consortium name="The Broad Institute Genomics Platform"/>
            <person name="Cuomo C."/>
            <person name="de Hoog S."/>
            <person name="Gorbushina A."/>
            <person name="Walker B."/>
            <person name="Young S.K."/>
            <person name="Zeng Q."/>
            <person name="Gargeya S."/>
            <person name="Fitzgerald M."/>
            <person name="Haas B."/>
            <person name="Abouelleil A."/>
            <person name="Allen A.W."/>
            <person name="Alvarado L."/>
            <person name="Arachchi H.M."/>
            <person name="Berlin A.M."/>
            <person name="Chapman S.B."/>
            <person name="Gainer-Dewar J."/>
            <person name="Goldberg J."/>
            <person name="Griggs A."/>
            <person name="Gujja S."/>
            <person name="Hansen M."/>
            <person name="Howarth C."/>
            <person name="Imamovic A."/>
            <person name="Ireland A."/>
            <person name="Larimer J."/>
            <person name="McCowan C."/>
            <person name="Murphy C."/>
            <person name="Pearson M."/>
            <person name="Poon T.W."/>
            <person name="Priest M."/>
            <person name="Roberts A."/>
            <person name="Saif S."/>
            <person name="Shea T."/>
            <person name="Sisk P."/>
            <person name="Sykes S."/>
            <person name="Wortman J."/>
            <person name="Nusbaum C."/>
            <person name="Birren B."/>
        </authorList>
    </citation>
    <scope>NUCLEOTIDE SEQUENCE [LARGE SCALE GENOMIC DNA]</scope>
    <source>
        <strain evidence="7 8">CBS 110553</strain>
    </source>
</reference>
<dbReference type="GO" id="GO:0061024">
    <property type="term" value="P:membrane organization"/>
    <property type="evidence" value="ECO:0007669"/>
    <property type="project" value="TreeGrafter"/>
</dbReference>
<dbReference type="Pfam" id="PF03661">
    <property type="entry name" value="TMEM33_Pom33"/>
    <property type="match status" value="1"/>
</dbReference>
<keyword evidence="8" id="KW-1185">Reference proteome</keyword>
<evidence type="ECO:0000256" key="5">
    <source>
        <dbReference type="ARBA" id="ARBA00023136"/>
    </source>
</evidence>